<feature type="transmembrane region" description="Helical" evidence="11">
    <location>
        <begin position="46"/>
        <end position="66"/>
    </location>
</feature>
<dbReference type="Gene3D" id="1.20.1560.10">
    <property type="entry name" value="ABC transporter type 1, transmembrane domain"/>
    <property type="match status" value="1"/>
</dbReference>
<feature type="transmembrane region" description="Helical" evidence="11">
    <location>
        <begin position="188"/>
        <end position="206"/>
    </location>
</feature>
<evidence type="ECO:0000256" key="11">
    <source>
        <dbReference type="SAM" id="Phobius"/>
    </source>
</evidence>
<dbReference type="PANTHER" id="PTHR43394">
    <property type="entry name" value="ATP-DEPENDENT PERMEASE MDL1, MITOCHONDRIAL"/>
    <property type="match status" value="1"/>
</dbReference>
<evidence type="ECO:0000256" key="5">
    <source>
        <dbReference type="ARBA" id="ARBA00022737"/>
    </source>
</evidence>
<evidence type="ECO:0000256" key="1">
    <source>
        <dbReference type="ARBA" id="ARBA00004651"/>
    </source>
</evidence>
<evidence type="ECO:0000256" key="7">
    <source>
        <dbReference type="ARBA" id="ARBA00022840"/>
    </source>
</evidence>
<keyword evidence="14" id="KW-0378">Hydrolase</keyword>
<organism evidence="14 15">
    <name type="scientific">Novispirillum itersonii</name>
    <name type="common">Aquaspirillum itersonii</name>
    <dbReference type="NCBI Taxonomy" id="189"/>
    <lineage>
        <taxon>Bacteria</taxon>
        <taxon>Pseudomonadati</taxon>
        <taxon>Pseudomonadota</taxon>
        <taxon>Alphaproteobacteria</taxon>
        <taxon>Rhodospirillales</taxon>
        <taxon>Novispirillaceae</taxon>
        <taxon>Novispirillum</taxon>
    </lineage>
</organism>
<dbReference type="EC" id="3.6.3.-" evidence="14"/>
<evidence type="ECO:0000256" key="2">
    <source>
        <dbReference type="ARBA" id="ARBA00007577"/>
    </source>
</evidence>
<dbReference type="AlphaFoldDB" id="A0A7X0DMZ5"/>
<comment type="subcellular location">
    <subcellularLocation>
        <location evidence="1">Cell membrane</location>
        <topology evidence="1">Multi-pass membrane protein</topology>
    </subcellularLocation>
</comment>
<protein>
    <submittedName>
        <fullName evidence="14">Subfamily B ATP-binding cassette protein MsbA</fullName>
        <ecNumber evidence="14">3.6.3.-</ecNumber>
    </submittedName>
</protein>
<dbReference type="PANTHER" id="PTHR43394:SF11">
    <property type="entry name" value="ATP-BINDING CASSETTE TRANSPORTER"/>
    <property type="match status" value="1"/>
</dbReference>
<dbReference type="GO" id="GO:0015421">
    <property type="term" value="F:ABC-type oligopeptide transporter activity"/>
    <property type="evidence" value="ECO:0007669"/>
    <property type="project" value="TreeGrafter"/>
</dbReference>
<comment type="similarity">
    <text evidence="2">Belongs to the ABC transporter superfamily. ABCB family. Multidrug resistance exporter (TC 3.A.1.201) subfamily.</text>
</comment>
<evidence type="ECO:0000313" key="14">
    <source>
        <dbReference type="EMBL" id="MBB6209702.1"/>
    </source>
</evidence>
<dbReference type="SUPFAM" id="SSF90123">
    <property type="entry name" value="ABC transporter transmembrane region"/>
    <property type="match status" value="1"/>
</dbReference>
<reference evidence="14 15" key="1">
    <citation type="submission" date="2020-08" db="EMBL/GenBank/DDBJ databases">
        <title>Genomic Encyclopedia of Type Strains, Phase IV (KMG-IV): sequencing the most valuable type-strain genomes for metagenomic binning, comparative biology and taxonomic classification.</title>
        <authorList>
            <person name="Goeker M."/>
        </authorList>
    </citation>
    <scope>NUCLEOTIDE SEQUENCE [LARGE SCALE GENOMIC DNA]</scope>
    <source>
        <strain evidence="14 15">DSM 11590</strain>
    </source>
</reference>
<gene>
    <name evidence="14" type="ORF">FHS48_001110</name>
</gene>
<proteinExistence type="inferred from homology"/>
<dbReference type="SMART" id="SM00382">
    <property type="entry name" value="AAA"/>
    <property type="match status" value="1"/>
</dbReference>
<dbReference type="InterPro" id="IPR003593">
    <property type="entry name" value="AAA+_ATPase"/>
</dbReference>
<dbReference type="Pfam" id="PF00005">
    <property type="entry name" value="ABC_tran"/>
    <property type="match status" value="1"/>
</dbReference>
<comment type="caution">
    <text evidence="14">The sequence shown here is derived from an EMBL/GenBank/DDBJ whole genome shotgun (WGS) entry which is preliminary data.</text>
</comment>
<evidence type="ECO:0000256" key="10">
    <source>
        <dbReference type="SAM" id="MobiDB-lite"/>
    </source>
</evidence>
<accession>A0A7X0DMZ5</accession>
<dbReference type="RefSeq" id="WP_184262201.1">
    <property type="nucleotide sequence ID" value="NZ_JACIIX010000003.1"/>
</dbReference>
<dbReference type="GO" id="GO:0090374">
    <property type="term" value="P:oligopeptide export from mitochondrion"/>
    <property type="evidence" value="ECO:0007669"/>
    <property type="project" value="TreeGrafter"/>
</dbReference>
<dbReference type="PROSITE" id="PS50929">
    <property type="entry name" value="ABC_TM1F"/>
    <property type="match status" value="1"/>
</dbReference>
<dbReference type="PROSITE" id="PS50893">
    <property type="entry name" value="ABC_TRANSPORTER_2"/>
    <property type="match status" value="1"/>
</dbReference>
<evidence type="ECO:0000256" key="8">
    <source>
        <dbReference type="ARBA" id="ARBA00022989"/>
    </source>
</evidence>
<evidence type="ECO:0000313" key="15">
    <source>
        <dbReference type="Proteomes" id="UP000544872"/>
    </source>
</evidence>
<dbReference type="GO" id="GO:0005886">
    <property type="term" value="C:plasma membrane"/>
    <property type="evidence" value="ECO:0007669"/>
    <property type="project" value="UniProtKB-SubCell"/>
</dbReference>
<evidence type="ECO:0000259" key="13">
    <source>
        <dbReference type="PROSITE" id="PS50929"/>
    </source>
</evidence>
<keyword evidence="9 11" id="KW-0472">Membrane</keyword>
<keyword evidence="8 11" id="KW-1133">Transmembrane helix</keyword>
<keyword evidence="4 11" id="KW-0812">Transmembrane</keyword>
<evidence type="ECO:0000256" key="9">
    <source>
        <dbReference type="ARBA" id="ARBA00023136"/>
    </source>
</evidence>
<dbReference type="SUPFAM" id="SSF52540">
    <property type="entry name" value="P-loop containing nucleoside triphosphate hydrolases"/>
    <property type="match status" value="1"/>
</dbReference>
<dbReference type="InterPro" id="IPR003439">
    <property type="entry name" value="ABC_transporter-like_ATP-bd"/>
</dbReference>
<keyword evidence="6" id="KW-0547">Nucleotide-binding</keyword>
<evidence type="ECO:0000256" key="4">
    <source>
        <dbReference type="ARBA" id="ARBA00022692"/>
    </source>
</evidence>
<feature type="domain" description="ABC transmembrane type-1" evidence="13">
    <location>
        <begin position="51"/>
        <end position="333"/>
    </location>
</feature>
<dbReference type="InterPro" id="IPR017871">
    <property type="entry name" value="ABC_transporter-like_CS"/>
</dbReference>
<dbReference type="Proteomes" id="UP000544872">
    <property type="component" value="Unassembled WGS sequence"/>
</dbReference>
<dbReference type="GO" id="GO:0005524">
    <property type="term" value="F:ATP binding"/>
    <property type="evidence" value="ECO:0007669"/>
    <property type="project" value="UniProtKB-KW"/>
</dbReference>
<dbReference type="GO" id="GO:0016887">
    <property type="term" value="F:ATP hydrolysis activity"/>
    <property type="evidence" value="ECO:0007669"/>
    <property type="project" value="InterPro"/>
</dbReference>
<evidence type="ECO:0000256" key="3">
    <source>
        <dbReference type="ARBA" id="ARBA00022448"/>
    </source>
</evidence>
<keyword evidence="3" id="KW-0813">Transport</keyword>
<feature type="compositionally biased region" description="Low complexity" evidence="10">
    <location>
        <begin position="1"/>
        <end position="26"/>
    </location>
</feature>
<feature type="domain" description="ABC transporter" evidence="12">
    <location>
        <begin position="367"/>
        <end position="601"/>
    </location>
</feature>
<dbReference type="FunFam" id="3.40.50.300:FF:000287">
    <property type="entry name" value="Multidrug ABC transporter ATP-binding protein"/>
    <property type="match status" value="1"/>
</dbReference>
<feature type="region of interest" description="Disordered" evidence="10">
    <location>
        <begin position="1"/>
        <end position="29"/>
    </location>
</feature>
<sequence>MTDVSSPAPASAPAVPGEPAAAAQPPGKRSTATLTRRLYDEAMRPYLGRIILALILMGITAAAQGATAWLMEPVVDWVFAQKSSALLWPVALAVLSTFAVKGTAEYFQSSVMSDVGLRIIADLQQRLFAHLLTLDAAFFGRISSGNLVSRFLVDINQMRNGVSNAITGMGKDTLTVVALVGVMFYQDWLLALLAFFVFPVAIYPIVRLGRRMRKVTVNTQEQMGALNTVLEQSFQGIRMVKSYGLQAHEEAKVQTLSEEIYRLTLKGSNTRALSSPIMETLGGAAVTVVIIYGGYRVIADTTTTGAFFSFITALLMAYQPMKNLARLNTNLQEGLAGAQRLFDLLDTRTRIVEAPEARPLAVSGGAVRFRDVRFSYDDGTEALSGVTLDIKAGQTVALVGPSGAGKTTILNMIPRFHDVSAGEITIDGQDIRTVTLKSLRAATALVSQEVVLFDDTVRANIGFGNPGAGQDEIETAARMAAAHEFIMALPQGYDTVVGQRGMKLSGGQRQRLAIARALLKNAPILLLDEATSALDTESERQVQAALETLMTGRTTLVIAHRLSTVVHADVIHVIDGGRVIESGSHDQLLALDGAYAHLYALQFAAEKAAVQDGQG</sequence>
<keyword evidence="15" id="KW-1185">Reference proteome</keyword>
<dbReference type="InterPro" id="IPR011527">
    <property type="entry name" value="ABC1_TM_dom"/>
</dbReference>
<evidence type="ECO:0000256" key="6">
    <source>
        <dbReference type="ARBA" id="ARBA00022741"/>
    </source>
</evidence>
<dbReference type="Pfam" id="PF00664">
    <property type="entry name" value="ABC_membrane"/>
    <property type="match status" value="1"/>
</dbReference>
<dbReference type="PROSITE" id="PS00211">
    <property type="entry name" value="ABC_TRANSPORTER_1"/>
    <property type="match status" value="1"/>
</dbReference>
<dbReference type="InterPro" id="IPR036640">
    <property type="entry name" value="ABC1_TM_sf"/>
</dbReference>
<dbReference type="InterPro" id="IPR039421">
    <property type="entry name" value="Type_1_exporter"/>
</dbReference>
<dbReference type="CDD" id="cd18552">
    <property type="entry name" value="ABC_6TM_MsbA_like"/>
    <property type="match status" value="1"/>
</dbReference>
<keyword evidence="5" id="KW-0677">Repeat</keyword>
<feature type="transmembrane region" description="Helical" evidence="11">
    <location>
        <begin position="86"/>
        <end position="107"/>
    </location>
</feature>
<keyword evidence="7 14" id="KW-0067">ATP-binding</keyword>
<evidence type="ECO:0000259" key="12">
    <source>
        <dbReference type="PROSITE" id="PS50893"/>
    </source>
</evidence>
<name>A0A7X0DMZ5_NOVIT</name>
<dbReference type="EMBL" id="JACIIX010000003">
    <property type="protein sequence ID" value="MBB6209702.1"/>
    <property type="molecule type" value="Genomic_DNA"/>
</dbReference>
<dbReference type="InterPro" id="IPR027417">
    <property type="entry name" value="P-loop_NTPase"/>
</dbReference>
<feature type="transmembrane region" description="Helical" evidence="11">
    <location>
        <begin position="301"/>
        <end position="318"/>
    </location>
</feature>
<dbReference type="Gene3D" id="3.40.50.300">
    <property type="entry name" value="P-loop containing nucleotide triphosphate hydrolases"/>
    <property type="match status" value="1"/>
</dbReference>